<feature type="compositionally biased region" description="Low complexity" evidence="6">
    <location>
        <begin position="365"/>
        <end position="386"/>
    </location>
</feature>
<dbReference type="GO" id="GO:0035312">
    <property type="term" value="F:5'-3' DNA exonuclease activity"/>
    <property type="evidence" value="ECO:0007669"/>
    <property type="project" value="TreeGrafter"/>
</dbReference>
<comment type="subcellular location">
    <subcellularLocation>
        <location evidence="1">Nucleus</location>
    </subcellularLocation>
</comment>
<dbReference type="AlphaFoldDB" id="A0A3N4LSU6"/>
<dbReference type="Gene3D" id="3.40.50.12650">
    <property type="match status" value="1"/>
</dbReference>
<feature type="compositionally biased region" description="Polar residues" evidence="6">
    <location>
        <begin position="47"/>
        <end position="57"/>
    </location>
</feature>
<evidence type="ECO:0000256" key="4">
    <source>
        <dbReference type="ARBA" id="ARBA00023204"/>
    </source>
</evidence>
<dbReference type="InterPro" id="IPR036866">
    <property type="entry name" value="RibonucZ/Hydroxyglut_hydro"/>
</dbReference>
<evidence type="ECO:0000313" key="9">
    <source>
        <dbReference type="Proteomes" id="UP000267821"/>
    </source>
</evidence>
<feature type="region of interest" description="Disordered" evidence="6">
    <location>
        <begin position="673"/>
        <end position="697"/>
    </location>
</feature>
<sequence length="907" mass="99648">MCEHNTRIVTQRKNRGLSIDTAMGTPRSRKQKPRQTALSFTPKPAGNPNSLSASQPTPRKRAAGGKRPRKQPNASILNFFHKLPRGAGSSGDGLFVDGEYDDDDDLYSGGPAVEERDGMIDEELMGLFEEETAVVAVVGEDADDGRGRRGASVMFPTPVKAGGKKPVKGPFMVDDEDESGGEGDTPTKSTDTMKREAESPPPSMPRKRKMPFELEEDEDEEEEEEEEEEGDEVKTRESNARLIKHETNLSWPVLTNGAGSGTLNATAAASIINDEFIDDEMLENDDDEEEGIDTPYGGDWEEREERRYIEMLQEQENPRIQDGNDTPQCPICSGSLEGMKEDEATRHVNRCLDSHGQTPPPPNPNTSKTTASPSPASASTPSNPSAFTHIMTSLTESRLWATAAASEALRNPIRQRRSSLTRALESTTTTTTITSKSDDQPQPSSAWRRPCPFYKLIFPHPVSVAMDAFKYGAIPGVDAYFLSHFHSDHYGGLTSTWSHGLIWCTKVTANLVRQKLGVDERWVREVEWGVATYVGGSSEGETLWVHAIPANHCPGSAIFLFERRRGSGAGEKTLERVLHTGDFRAAPWMLRHPLLSPYIDITDPETGQKKRKEQWIDTIYLDTTYLNPRYTFPRQSAVVNLCAEMCVGIDSGDENWSMHGRVHPKKGLFYAPLGKKPTATNTTTQTPSSSSPSPHPPGTLLVVIGTYSIGKERLCLSIALALNSKIYAPMPKHAHLSTCLDSPLLTSLLTTDPLAAQVHMIPLMEIRPEVLSEYLKPLSRSAAPTGLGKGRFTRVIGFKPTGWTYKPAKGFVIPTPTPVVGVGWTPPPEPPYTAANLAPTRGSKDTSACYAVPYSEHSSFRELACFVCGVNVRRVIPTVNVGTEVGRKVMGVTYLEKTFPNWAKKID</sequence>
<feature type="region of interest" description="Disordered" evidence="6">
    <location>
        <begin position="1"/>
        <end position="73"/>
    </location>
</feature>
<feature type="compositionally biased region" description="Basic residues" evidence="6">
    <location>
        <begin position="58"/>
        <end position="70"/>
    </location>
</feature>
<dbReference type="STRING" id="1051890.A0A3N4LSU6"/>
<feature type="domain" description="DNA repair metallo-beta-lactamase" evidence="7">
    <location>
        <begin position="744"/>
        <end position="882"/>
    </location>
</feature>
<comment type="similarity">
    <text evidence="2">Belongs to the DNA repair metallo-beta-lactamase (DRMBL) family.</text>
</comment>
<feature type="compositionally biased region" description="Low complexity" evidence="6">
    <location>
        <begin position="677"/>
        <end position="692"/>
    </location>
</feature>
<evidence type="ECO:0000256" key="5">
    <source>
        <dbReference type="ARBA" id="ARBA00023242"/>
    </source>
</evidence>
<feature type="compositionally biased region" description="Basic and acidic residues" evidence="6">
    <location>
        <begin position="232"/>
        <end position="245"/>
    </location>
</feature>
<feature type="compositionally biased region" description="Acidic residues" evidence="6">
    <location>
        <begin position="213"/>
        <end position="231"/>
    </location>
</feature>
<organism evidence="8 9">
    <name type="scientific">Terfezia boudieri ATCC MYA-4762</name>
    <dbReference type="NCBI Taxonomy" id="1051890"/>
    <lineage>
        <taxon>Eukaryota</taxon>
        <taxon>Fungi</taxon>
        <taxon>Dikarya</taxon>
        <taxon>Ascomycota</taxon>
        <taxon>Pezizomycotina</taxon>
        <taxon>Pezizomycetes</taxon>
        <taxon>Pezizales</taxon>
        <taxon>Pezizaceae</taxon>
        <taxon>Terfezia</taxon>
    </lineage>
</organism>
<dbReference type="InParanoid" id="A0A3N4LSU6"/>
<keyword evidence="9" id="KW-1185">Reference proteome</keyword>
<feature type="region of interest" description="Disordered" evidence="6">
    <location>
        <begin position="351"/>
        <end position="387"/>
    </location>
</feature>
<dbReference type="CDD" id="cd16273">
    <property type="entry name" value="SNM1A-1C-like_MBL-fold"/>
    <property type="match status" value="1"/>
</dbReference>
<feature type="region of interest" description="Disordered" evidence="6">
    <location>
        <begin position="141"/>
        <end position="245"/>
    </location>
</feature>
<dbReference type="InterPro" id="IPR011084">
    <property type="entry name" value="DRMBL"/>
</dbReference>
<evidence type="ECO:0000313" key="8">
    <source>
        <dbReference type="EMBL" id="RPB25890.1"/>
    </source>
</evidence>
<accession>A0A3N4LSU6</accession>
<evidence type="ECO:0000256" key="2">
    <source>
        <dbReference type="ARBA" id="ARBA00010304"/>
    </source>
</evidence>
<dbReference type="GO" id="GO:0036297">
    <property type="term" value="P:interstrand cross-link repair"/>
    <property type="evidence" value="ECO:0007669"/>
    <property type="project" value="TreeGrafter"/>
</dbReference>
<dbReference type="PANTHER" id="PTHR23240">
    <property type="entry name" value="DNA CROSS-LINK REPAIR PROTEIN PSO2/SNM1-RELATED"/>
    <property type="match status" value="1"/>
</dbReference>
<dbReference type="EMBL" id="ML121536">
    <property type="protein sequence ID" value="RPB25890.1"/>
    <property type="molecule type" value="Genomic_DNA"/>
</dbReference>
<keyword evidence="5" id="KW-0539">Nucleus</keyword>
<dbReference type="SUPFAM" id="SSF56281">
    <property type="entry name" value="Metallo-hydrolase/oxidoreductase"/>
    <property type="match status" value="1"/>
</dbReference>
<dbReference type="Gene3D" id="3.60.15.10">
    <property type="entry name" value="Ribonuclease Z/Hydroxyacylglutathione hydrolase-like"/>
    <property type="match status" value="1"/>
</dbReference>
<gene>
    <name evidence="8" type="ORF">L211DRAFT_856528</name>
</gene>
<dbReference type="GO" id="GO:0006303">
    <property type="term" value="P:double-strand break repair via nonhomologous end joining"/>
    <property type="evidence" value="ECO:0007669"/>
    <property type="project" value="TreeGrafter"/>
</dbReference>
<name>A0A3N4LSU6_9PEZI</name>
<proteinExistence type="inferred from homology"/>
<feature type="region of interest" description="Disordered" evidence="6">
    <location>
        <begin position="412"/>
        <end position="445"/>
    </location>
</feature>
<dbReference type="GO" id="GO:0005634">
    <property type="term" value="C:nucleus"/>
    <property type="evidence" value="ECO:0007669"/>
    <property type="project" value="UniProtKB-SubCell"/>
</dbReference>
<protein>
    <submittedName>
        <fullName evidence="8">DRMBL-domain-containing protein</fullName>
    </submittedName>
</protein>
<dbReference type="Pfam" id="PF07522">
    <property type="entry name" value="DRMBL"/>
    <property type="match status" value="1"/>
</dbReference>
<dbReference type="Proteomes" id="UP000267821">
    <property type="component" value="Unassembled WGS sequence"/>
</dbReference>
<keyword evidence="3" id="KW-0227">DNA damage</keyword>
<dbReference type="PANTHER" id="PTHR23240:SF6">
    <property type="entry name" value="DNA CROSS-LINK REPAIR 1A PROTEIN"/>
    <property type="match status" value="1"/>
</dbReference>
<feature type="compositionally biased region" description="Low complexity" evidence="6">
    <location>
        <begin position="420"/>
        <end position="435"/>
    </location>
</feature>
<reference evidence="8 9" key="1">
    <citation type="journal article" date="2018" name="Nat. Ecol. Evol.">
        <title>Pezizomycetes genomes reveal the molecular basis of ectomycorrhizal truffle lifestyle.</title>
        <authorList>
            <person name="Murat C."/>
            <person name="Payen T."/>
            <person name="Noel B."/>
            <person name="Kuo A."/>
            <person name="Morin E."/>
            <person name="Chen J."/>
            <person name="Kohler A."/>
            <person name="Krizsan K."/>
            <person name="Balestrini R."/>
            <person name="Da Silva C."/>
            <person name="Montanini B."/>
            <person name="Hainaut M."/>
            <person name="Levati E."/>
            <person name="Barry K.W."/>
            <person name="Belfiori B."/>
            <person name="Cichocki N."/>
            <person name="Clum A."/>
            <person name="Dockter R.B."/>
            <person name="Fauchery L."/>
            <person name="Guy J."/>
            <person name="Iotti M."/>
            <person name="Le Tacon F."/>
            <person name="Lindquist E.A."/>
            <person name="Lipzen A."/>
            <person name="Malagnac F."/>
            <person name="Mello A."/>
            <person name="Molinier V."/>
            <person name="Miyauchi S."/>
            <person name="Poulain J."/>
            <person name="Riccioni C."/>
            <person name="Rubini A."/>
            <person name="Sitrit Y."/>
            <person name="Splivallo R."/>
            <person name="Traeger S."/>
            <person name="Wang M."/>
            <person name="Zifcakova L."/>
            <person name="Wipf D."/>
            <person name="Zambonelli A."/>
            <person name="Paolocci F."/>
            <person name="Nowrousian M."/>
            <person name="Ottonello S."/>
            <person name="Baldrian P."/>
            <person name="Spatafora J.W."/>
            <person name="Henrissat B."/>
            <person name="Nagy L.G."/>
            <person name="Aury J.M."/>
            <person name="Wincker P."/>
            <person name="Grigoriev I.V."/>
            <person name="Bonfante P."/>
            <person name="Martin F.M."/>
        </authorList>
    </citation>
    <scope>NUCLEOTIDE SEQUENCE [LARGE SCALE GENOMIC DNA]</scope>
    <source>
        <strain evidence="8 9">ATCC MYA-4762</strain>
    </source>
</reference>
<evidence type="ECO:0000256" key="6">
    <source>
        <dbReference type="SAM" id="MobiDB-lite"/>
    </source>
</evidence>
<dbReference type="OrthoDB" id="262529at2759"/>
<evidence type="ECO:0000256" key="1">
    <source>
        <dbReference type="ARBA" id="ARBA00004123"/>
    </source>
</evidence>
<dbReference type="FunCoup" id="A0A3N4LSU6">
    <property type="interactions" value="206"/>
</dbReference>
<keyword evidence="4" id="KW-0234">DNA repair</keyword>
<evidence type="ECO:0000256" key="3">
    <source>
        <dbReference type="ARBA" id="ARBA00022763"/>
    </source>
</evidence>
<dbReference type="GO" id="GO:0003684">
    <property type="term" value="F:damaged DNA binding"/>
    <property type="evidence" value="ECO:0007669"/>
    <property type="project" value="TreeGrafter"/>
</dbReference>
<evidence type="ECO:0000259" key="7">
    <source>
        <dbReference type="Pfam" id="PF07522"/>
    </source>
</evidence>